<comment type="caution">
    <text evidence="3">The sequence shown here is derived from an EMBL/GenBank/DDBJ whole genome shotgun (WGS) entry which is preliminary data.</text>
</comment>
<dbReference type="EMBL" id="VIEB01000711">
    <property type="protein sequence ID" value="TQD82715.1"/>
    <property type="molecule type" value="Genomic_DNA"/>
</dbReference>
<dbReference type="PANTHER" id="PTHR47206">
    <property type="entry name" value="HOMEODOMAIN-LIKE SUPERFAMILY PROTEIN"/>
    <property type="match status" value="1"/>
</dbReference>
<reference evidence="3 4" key="1">
    <citation type="journal article" date="2019" name="G3 (Bethesda)">
        <title>Sequencing of a Wild Apple (Malus baccata) Genome Unravels the Differences Between Cultivated and Wild Apple Species Regarding Disease Resistance and Cold Tolerance.</title>
        <authorList>
            <person name="Chen X."/>
        </authorList>
    </citation>
    <scope>NUCLEOTIDE SEQUENCE [LARGE SCALE GENOMIC DNA]</scope>
    <source>
        <strain evidence="4">cv. Shandingzi</strain>
        <tissue evidence="3">Leaves</tissue>
    </source>
</reference>
<feature type="region of interest" description="Disordered" evidence="1">
    <location>
        <begin position="62"/>
        <end position="81"/>
    </location>
</feature>
<feature type="chain" id="PRO_5022040919" description="VAN3-binding protein-like auxin canalisation domain-containing protein" evidence="2">
    <location>
        <begin position="22"/>
        <end position="96"/>
    </location>
</feature>
<evidence type="ECO:0000256" key="2">
    <source>
        <dbReference type="SAM" id="SignalP"/>
    </source>
</evidence>
<name>A0A540L8A9_MALBA</name>
<keyword evidence="4" id="KW-1185">Reference proteome</keyword>
<sequence length="96" mass="10086">MQQVTLCILLLLKLNRSPMKADSMVRAAVFAAGACVAFPSDAASLLKAAQVKNDVHIMPTVGSSTQSVKPSGMSTHSKLPPNLHILRSSSVAMTPL</sequence>
<proteinExistence type="predicted"/>
<keyword evidence="2" id="KW-0732">Signal</keyword>
<dbReference type="PANTHER" id="PTHR47206:SF1">
    <property type="entry name" value="HOMEODOMAIN-LIKE SUPERFAMILY PROTEIN"/>
    <property type="match status" value="1"/>
</dbReference>
<dbReference type="Proteomes" id="UP000315295">
    <property type="component" value="Unassembled WGS sequence"/>
</dbReference>
<evidence type="ECO:0000313" key="3">
    <source>
        <dbReference type="EMBL" id="TQD82715.1"/>
    </source>
</evidence>
<dbReference type="STRING" id="106549.A0A540L8A9"/>
<organism evidence="3 4">
    <name type="scientific">Malus baccata</name>
    <name type="common">Siberian crab apple</name>
    <name type="synonym">Pyrus baccata</name>
    <dbReference type="NCBI Taxonomy" id="106549"/>
    <lineage>
        <taxon>Eukaryota</taxon>
        <taxon>Viridiplantae</taxon>
        <taxon>Streptophyta</taxon>
        <taxon>Embryophyta</taxon>
        <taxon>Tracheophyta</taxon>
        <taxon>Spermatophyta</taxon>
        <taxon>Magnoliopsida</taxon>
        <taxon>eudicotyledons</taxon>
        <taxon>Gunneridae</taxon>
        <taxon>Pentapetalae</taxon>
        <taxon>rosids</taxon>
        <taxon>fabids</taxon>
        <taxon>Rosales</taxon>
        <taxon>Rosaceae</taxon>
        <taxon>Amygdaloideae</taxon>
        <taxon>Maleae</taxon>
        <taxon>Malus</taxon>
    </lineage>
</organism>
<gene>
    <name evidence="3" type="ORF">C1H46_031750</name>
</gene>
<protein>
    <recommendedName>
        <fullName evidence="5">VAN3-binding protein-like auxin canalisation domain-containing protein</fullName>
    </recommendedName>
</protein>
<accession>A0A540L8A9</accession>
<dbReference type="AlphaFoldDB" id="A0A540L8A9"/>
<evidence type="ECO:0000313" key="4">
    <source>
        <dbReference type="Proteomes" id="UP000315295"/>
    </source>
</evidence>
<feature type="signal peptide" evidence="2">
    <location>
        <begin position="1"/>
        <end position="21"/>
    </location>
</feature>
<evidence type="ECO:0000256" key="1">
    <source>
        <dbReference type="SAM" id="MobiDB-lite"/>
    </source>
</evidence>
<evidence type="ECO:0008006" key="5">
    <source>
        <dbReference type="Google" id="ProtNLM"/>
    </source>
</evidence>
<feature type="compositionally biased region" description="Polar residues" evidence="1">
    <location>
        <begin position="62"/>
        <end position="77"/>
    </location>
</feature>